<evidence type="ECO:0000313" key="1">
    <source>
        <dbReference type="EMBL" id="CAB4122740.1"/>
    </source>
</evidence>
<dbReference type="EMBL" id="LR796190">
    <property type="protein sequence ID" value="CAB4124936.1"/>
    <property type="molecule type" value="Genomic_DNA"/>
</dbReference>
<evidence type="ECO:0000313" key="2">
    <source>
        <dbReference type="EMBL" id="CAB4124936.1"/>
    </source>
</evidence>
<name>A0A6J7WPZ5_9CAUD</name>
<sequence>MNDFDRPTSKVVELIDARISTPPDGTRILALTKGNVLVPAIWQSDSLQYFDAWMFYPKVPLSVKERFYAKEKRIYSINSATDA</sequence>
<dbReference type="EMBL" id="LR798280">
    <property type="protein sequence ID" value="CAB5219807.1"/>
    <property type="molecule type" value="Genomic_DNA"/>
</dbReference>
<proteinExistence type="predicted"/>
<protein>
    <submittedName>
        <fullName evidence="3">Uncharacterized protein</fullName>
    </submittedName>
</protein>
<organism evidence="3">
    <name type="scientific">uncultured Caudovirales phage</name>
    <dbReference type="NCBI Taxonomy" id="2100421"/>
    <lineage>
        <taxon>Viruses</taxon>
        <taxon>Duplodnaviria</taxon>
        <taxon>Heunggongvirae</taxon>
        <taxon>Uroviricota</taxon>
        <taxon>Caudoviricetes</taxon>
        <taxon>Peduoviridae</taxon>
        <taxon>Maltschvirus</taxon>
        <taxon>Maltschvirus maltsch</taxon>
    </lineage>
</organism>
<dbReference type="EMBL" id="LR796166">
    <property type="protein sequence ID" value="CAB4122740.1"/>
    <property type="molecule type" value="Genomic_DNA"/>
</dbReference>
<evidence type="ECO:0000313" key="3">
    <source>
        <dbReference type="EMBL" id="CAB5219807.1"/>
    </source>
</evidence>
<accession>A0A6J7WPZ5</accession>
<gene>
    <name evidence="3" type="ORF">UFOVP234_14</name>
    <name evidence="1" type="ORF">UFOVP35_57</name>
    <name evidence="2" type="ORF">UFOVP52_66</name>
</gene>
<reference evidence="3" key="1">
    <citation type="submission" date="2020-05" db="EMBL/GenBank/DDBJ databases">
        <authorList>
            <person name="Chiriac C."/>
            <person name="Salcher M."/>
            <person name="Ghai R."/>
            <person name="Kavagutti S V."/>
        </authorList>
    </citation>
    <scope>NUCLEOTIDE SEQUENCE</scope>
</reference>